<dbReference type="InterPro" id="IPR042100">
    <property type="entry name" value="Bug_dom1"/>
</dbReference>
<dbReference type="Gene3D" id="3.40.190.10">
    <property type="entry name" value="Periplasmic binding protein-like II"/>
    <property type="match status" value="1"/>
</dbReference>
<feature type="chain" id="PRO_5025484410" description="Tripartite tricarboxylate transporter substrate binding protein" evidence="2">
    <location>
        <begin position="29"/>
        <end position="326"/>
    </location>
</feature>
<reference evidence="3" key="1">
    <citation type="submission" date="2019-12" db="EMBL/GenBank/DDBJ databases">
        <authorList>
            <person name="Cremers G."/>
        </authorList>
    </citation>
    <scope>NUCLEOTIDE SEQUENCE</scope>
    <source>
        <strain evidence="3">Vvax</strain>
    </source>
</reference>
<protein>
    <recommendedName>
        <fullName evidence="4">Tripartite tricarboxylate transporter substrate binding protein</fullName>
    </recommendedName>
</protein>
<organism evidence="3">
    <name type="scientific">Variovorax paradoxus</name>
    <dbReference type="NCBI Taxonomy" id="34073"/>
    <lineage>
        <taxon>Bacteria</taxon>
        <taxon>Pseudomonadati</taxon>
        <taxon>Pseudomonadota</taxon>
        <taxon>Betaproteobacteria</taxon>
        <taxon>Burkholderiales</taxon>
        <taxon>Comamonadaceae</taxon>
        <taxon>Variovorax</taxon>
    </lineage>
</organism>
<evidence type="ECO:0000256" key="1">
    <source>
        <dbReference type="ARBA" id="ARBA00006987"/>
    </source>
</evidence>
<evidence type="ECO:0000256" key="2">
    <source>
        <dbReference type="SAM" id="SignalP"/>
    </source>
</evidence>
<dbReference type="CDD" id="cd07012">
    <property type="entry name" value="PBP2_Bug_TTT"/>
    <property type="match status" value="1"/>
</dbReference>
<dbReference type="SUPFAM" id="SSF53850">
    <property type="entry name" value="Periplasmic binding protein-like II"/>
    <property type="match status" value="1"/>
</dbReference>
<name>A0A679JLU7_VARPD</name>
<dbReference type="PANTHER" id="PTHR42928:SF5">
    <property type="entry name" value="BLR1237 PROTEIN"/>
    <property type="match status" value="1"/>
</dbReference>
<dbReference type="AlphaFoldDB" id="A0A679JLU7"/>
<evidence type="ECO:0008006" key="4">
    <source>
        <dbReference type="Google" id="ProtNLM"/>
    </source>
</evidence>
<dbReference type="Pfam" id="PF03401">
    <property type="entry name" value="TctC"/>
    <property type="match status" value="1"/>
</dbReference>
<keyword evidence="2" id="KW-0732">Signal</keyword>
<dbReference type="EMBL" id="LR743508">
    <property type="protein sequence ID" value="CAA2109981.1"/>
    <property type="molecule type" value="Genomic_DNA"/>
</dbReference>
<dbReference type="PANTHER" id="PTHR42928">
    <property type="entry name" value="TRICARBOXYLATE-BINDING PROTEIN"/>
    <property type="match status" value="1"/>
</dbReference>
<dbReference type="PIRSF" id="PIRSF017082">
    <property type="entry name" value="YflP"/>
    <property type="match status" value="1"/>
</dbReference>
<proteinExistence type="inferred from homology"/>
<feature type="signal peptide" evidence="2">
    <location>
        <begin position="1"/>
        <end position="28"/>
    </location>
</feature>
<comment type="similarity">
    <text evidence="1">Belongs to the UPF0065 (bug) family.</text>
</comment>
<gene>
    <name evidence="3" type="ORF">VVAX_06253</name>
</gene>
<dbReference type="InterPro" id="IPR005064">
    <property type="entry name" value="BUG"/>
</dbReference>
<accession>A0A679JLU7</accession>
<sequence>MKPALFHRRALLCAAGLSLAAGMLPAFAQGSFPSKPIRMIVPYAAGGSTDQLARAIQQSMSETLGQTVIVENKPGAGGTIGVDFVAKAAPDGYTLVFGNTGPNAVVGLMRKVPYDELKDLRPISTVAITPMILAVPADSPAKTMKEFLAYAKKNGTSLNIGSVGNGSLSHLSAEYFNDAAGLRLQHIPYNGGAPMMTAFAGGQLQAAFVTGLDGATLVNSGKVRYLAVGTLKPTDTVPGLPAIADDVPGFRSSAWFGVLAPKDTPKDVVDKLQAAVATAVARPEVRKMFADRNVEARSSTPQELDKLIRDEMAQWGPVVRKANIQM</sequence>
<dbReference type="Gene3D" id="3.40.190.150">
    <property type="entry name" value="Bordetella uptake gene, domain 1"/>
    <property type="match status" value="1"/>
</dbReference>
<dbReference type="RefSeq" id="WP_339094167.1">
    <property type="nucleotide sequence ID" value="NZ_LR743508.1"/>
</dbReference>
<evidence type="ECO:0000313" key="3">
    <source>
        <dbReference type="EMBL" id="CAA2109981.1"/>
    </source>
</evidence>